<evidence type="ECO:0000256" key="4">
    <source>
        <dbReference type="ARBA" id="ARBA00016244"/>
    </source>
</evidence>
<dbReference type="Pfam" id="PF07196">
    <property type="entry name" value="Flagellin_IN"/>
    <property type="match status" value="1"/>
</dbReference>
<dbReference type="NCBIfam" id="TIGR02492">
    <property type="entry name" value="flgK_ends"/>
    <property type="match status" value="1"/>
</dbReference>
<comment type="similarity">
    <text evidence="3 7">Belongs to the flagella basal body rod proteins family.</text>
</comment>
<dbReference type="InterPro" id="IPR010930">
    <property type="entry name" value="Flg_bb/hook_C_dom"/>
</dbReference>
<dbReference type="GO" id="GO:0009424">
    <property type="term" value="C:bacterial-type flagellum hook"/>
    <property type="evidence" value="ECO:0007669"/>
    <property type="project" value="UniProtKB-UniRule"/>
</dbReference>
<protein>
    <recommendedName>
        <fullName evidence="4 7">Flagellar hook-associated protein 1</fullName>
        <shortName evidence="7">HAP1</shortName>
    </recommendedName>
</protein>
<comment type="caution">
    <text evidence="10">The sequence shown here is derived from an EMBL/GenBank/DDBJ whole genome shotgun (WGS) entry which is preliminary data.</text>
</comment>
<dbReference type="PRINTS" id="PR01005">
    <property type="entry name" value="FLGHOOKAP1"/>
</dbReference>
<comment type="subcellular location">
    <subcellularLocation>
        <location evidence="1 7">Bacterial flagellum</location>
    </subcellularLocation>
    <subcellularLocation>
        <location evidence="2 7">Secreted</location>
    </subcellularLocation>
</comment>
<gene>
    <name evidence="7 10" type="primary">flgK</name>
    <name evidence="10" type="ORF">COW36_13070</name>
</gene>
<keyword evidence="10" id="KW-0282">Flagellum</keyword>
<evidence type="ECO:0000256" key="2">
    <source>
        <dbReference type="ARBA" id="ARBA00004613"/>
    </source>
</evidence>
<feature type="domain" description="Flagellar hook-associated protein FlgK helical" evidence="9">
    <location>
        <begin position="373"/>
        <end position="426"/>
    </location>
</feature>
<dbReference type="GO" id="GO:0005198">
    <property type="term" value="F:structural molecule activity"/>
    <property type="evidence" value="ECO:0007669"/>
    <property type="project" value="UniProtKB-UniRule"/>
</dbReference>
<evidence type="ECO:0000313" key="10">
    <source>
        <dbReference type="EMBL" id="PIW16691.1"/>
    </source>
</evidence>
<organism evidence="10 11">
    <name type="scientific">bacterium (Candidatus Blackallbacteria) CG17_big_fil_post_rev_8_21_14_2_50_48_46</name>
    <dbReference type="NCBI Taxonomy" id="2014261"/>
    <lineage>
        <taxon>Bacteria</taxon>
        <taxon>Candidatus Blackallbacteria</taxon>
    </lineage>
</organism>
<evidence type="ECO:0000256" key="6">
    <source>
        <dbReference type="ARBA" id="ARBA00023143"/>
    </source>
</evidence>
<evidence type="ECO:0000259" key="8">
    <source>
        <dbReference type="Pfam" id="PF06429"/>
    </source>
</evidence>
<evidence type="ECO:0000256" key="5">
    <source>
        <dbReference type="ARBA" id="ARBA00022525"/>
    </source>
</evidence>
<keyword evidence="10" id="KW-0969">Cilium</keyword>
<dbReference type="GO" id="GO:0044780">
    <property type="term" value="P:bacterial-type flagellum assembly"/>
    <property type="evidence" value="ECO:0007669"/>
    <property type="project" value="InterPro"/>
</dbReference>
<evidence type="ECO:0000256" key="3">
    <source>
        <dbReference type="ARBA" id="ARBA00009677"/>
    </source>
</evidence>
<dbReference type="Pfam" id="PF22638">
    <property type="entry name" value="FlgK_D1"/>
    <property type="match status" value="2"/>
</dbReference>
<dbReference type="PANTHER" id="PTHR30033:SF1">
    <property type="entry name" value="FLAGELLAR HOOK-ASSOCIATED PROTEIN 1"/>
    <property type="match status" value="1"/>
</dbReference>
<feature type="domain" description="Flagellar basal-body/hook protein C-terminal" evidence="8">
    <location>
        <begin position="519"/>
        <end position="557"/>
    </location>
</feature>
<evidence type="ECO:0000313" key="11">
    <source>
        <dbReference type="Proteomes" id="UP000231019"/>
    </source>
</evidence>
<reference evidence="10 11" key="1">
    <citation type="submission" date="2017-09" db="EMBL/GenBank/DDBJ databases">
        <title>Depth-based differentiation of microbial function through sediment-hosted aquifers and enrichment of novel symbionts in the deep terrestrial subsurface.</title>
        <authorList>
            <person name="Probst A.J."/>
            <person name="Ladd B."/>
            <person name="Jarett J.K."/>
            <person name="Geller-Mcgrath D.E."/>
            <person name="Sieber C.M."/>
            <person name="Emerson J.B."/>
            <person name="Anantharaman K."/>
            <person name="Thomas B.C."/>
            <person name="Malmstrom R."/>
            <person name="Stieglmeier M."/>
            <person name="Klingl A."/>
            <person name="Woyke T."/>
            <person name="Ryan C.M."/>
            <person name="Banfield J.F."/>
        </authorList>
    </citation>
    <scope>NUCLEOTIDE SEQUENCE [LARGE SCALE GENOMIC DNA]</scope>
    <source>
        <strain evidence="10">CG17_big_fil_post_rev_8_21_14_2_50_48_46</strain>
    </source>
</reference>
<accession>A0A2M7G4M2</accession>
<evidence type="ECO:0000256" key="1">
    <source>
        <dbReference type="ARBA" id="ARBA00004365"/>
    </source>
</evidence>
<keyword evidence="10" id="KW-0966">Cell projection</keyword>
<name>A0A2M7G4M2_9BACT</name>
<sequence length="563" mass="60936">MVRPAFLGFNIARSALFTAQQQLDLTGHNIANSGVEGYSRQRLHLQASPDIYGLGKAYPGSVGQGVQADQLQRLRDAFLDKEYRLKSQEQSYYQTRFNYASQMESSLGEMGSSGLGLTLDKFFNSWQEVSLRPDDLSLRQTVVAAGNDLSYSLRSFVADVTRLQLDTDRDLSQSVERVNKISESLAHLNQQISLRTNLGETPADLLDQRDRLLDELSGLIQIRTDLDSNGAVQVQSNGKALVVKNEWHALQLRTEPDQIRGQSAVGFPFTLNRGDLVINGVDILGSDAPLNIATAADAGLLVNQINLHTGQTGVVASLDAAGHLLMRSTSEASSFINIQETGVGLSLTGIASGDYTLTNSSSLMLPGGIYLNQPGGKIESLLNTKTQILPQTLDRVHQLSAALIRRVNTIHQNAYDLNGQNNRPFFTGTNPATIQVSGTLQADASLLALAADASFPPGDGSQARAVYQARFEVSVGGKSLETAYNALVTDMGTTIAQAQERAETLKTVKEGIDNQRQSIAGVNMDEELSNMLQFQRSFSAAARVMNTMDEMLNQIVNGLGAGR</sequence>
<dbReference type="GO" id="GO:0005576">
    <property type="term" value="C:extracellular region"/>
    <property type="evidence" value="ECO:0007669"/>
    <property type="project" value="UniProtKB-SubCell"/>
</dbReference>
<dbReference type="InterPro" id="IPR002371">
    <property type="entry name" value="FlgK"/>
</dbReference>
<feature type="domain" description="Flagellar hook-associated protein FlgK helical" evidence="9">
    <location>
        <begin position="101"/>
        <end position="264"/>
    </location>
</feature>
<evidence type="ECO:0000256" key="7">
    <source>
        <dbReference type="RuleBase" id="RU362065"/>
    </source>
</evidence>
<dbReference type="InterPro" id="IPR010810">
    <property type="entry name" value="Flagellin_hook_IN_motif"/>
</dbReference>
<dbReference type="InterPro" id="IPR053927">
    <property type="entry name" value="FlgK_helical"/>
</dbReference>
<dbReference type="EMBL" id="PFFQ01000037">
    <property type="protein sequence ID" value="PIW16691.1"/>
    <property type="molecule type" value="Genomic_DNA"/>
</dbReference>
<evidence type="ECO:0000259" key="9">
    <source>
        <dbReference type="Pfam" id="PF22638"/>
    </source>
</evidence>
<dbReference type="Gene3D" id="3.30.70.2120">
    <property type="match status" value="1"/>
</dbReference>
<keyword evidence="5 7" id="KW-0964">Secreted</keyword>
<dbReference type="AlphaFoldDB" id="A0A2M7G4M2"/>
<dbReference type="PANTHER" id="PTHR30033">
    <property type="entry name" value="FLAGELLAR HOOK-ASSOCIATED PROTEIN 1"/>
    <property type="match status" value="1"/>
</dbReference>
<dbReference type="SUPFAM" id="SSF64518">
    <property type="entry name" value="Phase 1 flagellin"/>
    <property type="match status" value="1"/>
</dbReference>
<keyword evidence="6 7" id="KW-0975">Bacterial flagellum</keyword>
<dbReference type="Proteomes" id="UP000231019">
    <property type="component" value="Unassembled WGS sequence"/>
</dbReference>
<dbReference type="Pfam" id="PF06429">
    <property type="entry name" value="Flg_bbr_C"/>
    <property type="match status" value="1"/>
</dbReference>
<proteinExistence type="inferred from homology"/>